<dbReference type="Pfam" id="PF05226">
    <property type="entry name" value="CHASE2"/>
    <property type="match status" value="1"/>
</dbReference>
<dbReference type="SMART" id="SM01080">
    <property type="entry name" value="CHASE2"/>
    <property type="match status" value="1"/>
</dbReference>
<organism evidence="3 4">
    <name type="scientific">Aetokthonos hydrillicola Thurmond2011</name>
    <dbReference type="NCBI Taxonomy" id="2712845"/>
    <lineage>
        <taxon>Bacteria</taxon>
        <taxon>Bacillati</taxon>
        <taxon>Cyanobacteriota</taxon>
        <taxon>Cyanophyceae</taxon>
        <taxon>Nostocales</taxon>
        <taxon>Hapalosiphonaceae</taxon>
        <taxon>Aetokthonos</taxon>
    </lineage>
</organism>
<feature type="transmembrane region" description="Helical" evidence="1">
    <location>
        <begin position="504"/>
        <end position="531"/>
    </location>
</feature>
<feature type="transmembrane region" description="Helical" evidence="1">
    <location>
        <begin position="537"/>
        <end position="554"/>
    </location>
</feature>
<comment type="caution">
    <text evidence="3">The sequence shown here is derived from an EMBL/GenBank/DDBJ whole genome shotgun (WGS) entry which is preliminary data.</text>
</comment>
<dbReference type="AlphaFoldDB" id="A0AAP5M6Q8"/>
<evidence type="ECO:0000259" key="2">
    <source>
        <dbReference type="SMART" id="SM01080"/>
    </source>
</evidence>
<protein>
    <submittedName>
        <fullName evidence="3">CHASE2 domain-containing protein</fullName>
    </submittedName>
</protein>
<feature type="transmembrane region" description="Helical" evidence="1">
    <location>
        <begin position="480"/>
        <end position="497"/>
    </location>
</feature>
<dbReference type="EMBL" id="JAALHA020000011">
    <property type="protein sequence ID" value="MDR9897276.1"/>
    <property type="molecule type" value="Genomic_DNA"/>
</dbReference>
<proteinExistence type="predicted"/>
<dbReference type="InterPro" id="IPR007890">
    <property type="entry name" value="CHASE2"/>
</dbReference>
<dbReference type="RefSeq" id="WP_208344926.1">
    <property type="nucleotide sequence ID" value="NZ_CAWQFN010000555.1"/>
</dbReference>
<keyword evidence="1" id="KW-1133">Transmembrane helix</keyword>
<sequence length="562" mass="63589">MSLEDLDDADIETLRQLLQNSSRAAPERRRSLCIEIGFDPSHIINISTIPESDFAIELIDQLQQRKLNNSIYKLCQVLKPDFRGGEYAPKLEKILSKLNNNYNTEPSNSTATDPVEIQHLSEAIPQQSENIISHPTSTEVVKEVHPVLPNRSSLRKILMVSLGVTGTLIGLRFFAVFQSIELKFFDNLMQTRPDEGMDKRLLIVKITDKDILDQDKRGERGKGSLRDPSLNSLLATLEEHKPRLIGLDLYRPFSADPNVPDLLKRLQQKNVFAVCKTPAIEEQSNSSPEPPKEVFPENIGFSDFVSDTDGVVRRHLMLQARIAGTTCLTQQSFSLLLARRYLQQELGKRSHYQDPFQSGNDLELDGVVFQPLQPFSGGYQDVDNRGYQILLNYRATSSGKIAQELTVEDILNKRFRDEDVRDKIVLIGSDAQQQGTPDHWTTPYGTVNGVTVHGHMISQIISAVLDRRSLLSVLPQGVEIIWIWGWALAGGFLAYYWRGLKILPIALCFVILVLCICIICFICLWICSLWIPLVPPIIAFIGTSFTAIYITRFYRFPPKNIR</sequence>
<evidence type="ECO:0000313" key="3">
    <source>
        <dbReference type="EMBL" id="MDR9897276.1"/>
    </source>
</evidence>
<gene>
    <name evidence="3" type="ORF">G7B40_022305</name>
</gene>
<dbReference type="Proteomes" id="UP000667802">
    <property type="component" value="Unassembled WGS sequence"/>
</dbReference>
<keyword evidence="1" id="KW-0812">Transmembrane</keyword>
<keyword evidence="1" id="KW-0472">Membrane</keyword>
<evidence type="ECO:0000313" key="4">
    <source>
        <dbReference type="Proteomes" id="UP000667802"/>
    </source>
</evidence>
<accession>A0AAP5M6Q8</accession>
<reference evidence="4" key="1">
    <citation type="journal article" date="2021" name="Science">
        <title>Hunting the eagle killer: A cyanobacterial neurotoxin causes vacuolar myelinopathy.</title>
        <authorList>
            <person name="Breinlinger S."/>
            <person name="Phillips T.J."/>
            <person name="Haram B.N."/>
            <person name="Mares J."/>
            <person name="Martinez Yerena J.A."/>
            <person name="Hrouzek P."/>
            <person name="Sobotka R."/>
            <person name="Henderson W.M."/>
            <person name="Schmieder P."/>
            <person name="Williams S.M."/>
            <person name="Lauderdale J.D."/>
            <person name="Wilde H.D."/>
            <person name="Gerrin W."/>
            <person name="Kust A."/>
            <person name="Washington J.W."/>
            <person name="Wagner C."/>
            <person name="Geier B."/>
            <person name="Liebeke M."/>
            <person name="Enke H."/>
            <person name="Niedermeyer T.H.J."/>
            <person name="Wilde S.B."/>
        </authorList>
    </citation>
    <scope>NUCLEOTIDE SEQUENCE [LARGE SCALE GENOMIC DNA]</scope>
    <source>
        <strain evidence="4">Thurmond2011</strain>
    </source>
</reference>
<feature type="domain" description="CHASE2" evidence="2">
    <location>
        <begin position="177"/>
        <end position="493"/>
    </location>
</feature>
<name>A0AAP5M6Q8_9CYAN</name>
<evidence type="ECO:0000256" key="1">
    <source>
        <dbReference type="SAM" id="Phobius"/>
    </source>
</evidence>
<keyword evidence="4" id="KW-1185">Reference proteome</keyword>